<dbReference type="AlphaFoldDB" id="A0A645CTZ6"/>
<gene>
    <name evidence="2" type="ORF">SDC9_127431</name>
</gene>
<evidence type="ECO:0000313" key="2">
    <source>
        <dbReference type="EMBL" id="MPM80384.1"/>
    </source>
</evidence>
<sequence>MIIGGNHFAAIGLFATCGLMLLGLLATYPAVVAYEKKHNFLTWYLFGLFLLPVAIIASRFLKNPDSSEQTMQQS</sequence>
<name>A0A645CTZ6_9ZZZZ</name>
<evidence type="ECO:0000256" key="1">
    <source>
        <dbReference type="SAM" id="Phobius"/>
    </source>
</evidence>
<keyword evidence="1" id="KW-0812">Transmembrane</keyword>
<feature type="transmembrane region" description="Helical" evidence="1">
    <location>
        <begin position="7"/>
        <end position="28"/>
    </location>
</feature>
<organism evidence="2">
    <name type="scientific">bioreactor metagenome</name>
    <dbReference type="NCBI Taxonomy" id="1076179"/>
    <lineage>
        <taxon>unclassified sequences</taxon>
        <taxon>metagenomes</taxon>
        <taxon>ecological metagenomes</taxon>
    </lineage>
</organism>
<accession>A0A645CTZ6</accession>
<protein>
    <submittedName>
        <fullName evidence="2">Uncharacterized protein</fullName>
    </submittedName>
</protein>
<keyword evidence="1" id="KW-0472">Membrane</keyword>
<comment type="caution">
    <text evidence="2">The sequence shown here is derived from an EMBL/GenBank/DDBJ whole genome shotgun (WGS) entry which is preliminary data.</text>
</comment>
<dbReference type="EMBL" id="VSSQ01030016">
    <property type="protein sequence ID" value="MPM80384.1"/>
    <property type="molecule type" value="Genomic_DNA"/>
</dbReference>
<keyword evidence="1" id="KW-1133">Transmembrane helix</keyword>
<proteinExistence type="predicted"/>
<reference evidence="2" key="1">
    <citation type="submission" date="2019-08" db="EMBL/GenBank/DDBJ databases">
        <authorList>
            <person name="Kucharzyk K."/>
            <person name="Murdoch R.W."/>
            <person name="Higgins S."/>
            <person name="Loffler F."/>
        </authorList>
    </citation>
    <scope>NUCLEOTIDE SEQUENCE</scope>
</reference>
<feature type="transmembrane region" description="Helical" evidence="1">
    <location>
        <begin position="40"/>
        <end position="61"/>
    </location>
</feature>